<evidence type="ECO:0000259" key="2">
    <source>
        <dbReference type="PROSITE" id="PS51340"/>
    </source>
</evidence>
<gene>
    <name evidence="3" type="primary">yflK</name>
    <name evidence="3" type="ORF">skT53_15920</name>
</gene>
<keyword evidence="4" id="KW-1185">Reference proteome</keyword>
<accession>A0A7I8D9C8</accession>
<organism evidence="3 4">
    <name type="scientific">Effusibacillus dendaii</name>
    <dbReference type="NCBI Taxonomy" id="2743772"/>
    <lineage>
        <taxon>Bacteria</taxon>
        <taxon>Bacillati</taxon>
        <taxon>Bacillota</taxon>
        <taxon>Bacilli</taxon>
        <taxon>Bacillales</taxon>
        <taxon>Alicyclobacillaceae</taxon>
        <taxon>Effusibacillus</taxon>
    </lineage>
</organism>
<protein>
    <submittedName>
        <fullName evidence="3">MOSC domain-containing protein</fullName>
    </submittedName>
</protein>
<feature type="domain" description="MOSC" evidence="2">
    <location>
        <begin position="28"/>
        <end position="162"/>
    </location>
</feature>
<dbReference type="InterPro" id="IPR011037">
    <property type="entry name" value="Pyrv_Knase-like_insert_dom_sf"/>
</dbReference>
<dbReference type="GO" id="GO:0003824">
    <property type="term" value="F:catalytic activity"/>
    <property type="evidence" value="ECO:0007669"/>
    <property type="project" value="InterPro"/>
</dbReference>
<dbReference type="InterPro" id="IPR052353">
    <property type="entry name" value="Benzoxazolinone_Detox_Enz"/>
</dbReference>
<dbReference type="SUPFAM" id="SSF50800">
    <property type="entry name" value="PK beta-barrel domain-like"/>
    <property type="match status" value="1"/>
</dbReference>
<dbReference type="GO" id="GO:0030151">
    <property type="term" value="F:molybdenum ion binding"/>
    <property type="evidence" value="ECO:0007669"/>
    <property type="project" value="InterPro"/>
</dbReference>
<dbReference type="KEGG" id="eff:skT53_15920"/>
<evidence type="ECO:0000313" key="4">
    <source>
        <dbReference type="Proteomes" id="UP000593802"/>
    </source>
</evidence>
<reference evidence="3 4" key="1">
    <citation type="submission" date="2020-08" db="EMBL/GenBank/DDBJ databases">
        <title>Complete Genome Sequence of Effusibacillus dendaii Strain skT53, Isolated from Farmland soil.</title>
        <authorList>
            <person name="Konishi T."/>
            <person name="Kawasaki H."/>
        </authorList>
    </citation>
    <scope>NUCLEOTIDE SEQUENCE [LARGE SCALE GENOMIC DNA]</scope>
    <source>
        <strain evidence="4">skT53</strain>
    </source>
</reference>
<evidence type="ECO:0000256" key="1">
    <source>
        <dbReference type="SAM" id="Coils"/>
    </source>
</evidence>
<dbReference type="Gene3D" id="2.40.33.20">
    <property type="entry name" value="PK beta-barrel domain-like"/>
    <property type="match status" value="1"/>
</dbReference>
<dbReference type="InterPro" id="IPR005302">
    <property type="entry name" value="MoCF_Sase_C"/>
</dbReference>
<sequence>MKIVSLNVSRPVTFEWNQESLKTGIFKQPVKEALHLSFVNLDGDEQADLVNHGGPDKAMCVYPYEHYAHWEKELSRPLAPAAFGENLTVNGMLEPDICIGDIFQIGDALVQVSQPRKPCHKLAKRYDRMDLPRLVLTTGFTGFYFRVIREGIVAPDSTISLVEKHPLGLTVSFVNQAMHGDQMDRAAIEKLAGLQELAANWRQAFEKKRQELNNSETE</sequence>
<dbReference type="GO" id="GO:0030170">
    <property type="term" value="F:pyridoxal phosphate binding"/>
    <property type="evidence" value="ECO:0007669"/>
    <property type="project" value="InterPro"/>
</dbReference>
<dbReference type="AlphaFoldDB" id="A0A7I8D9C8"/>
<proteinExistence type="predicted"/>
<dbReference type="InterPro" id="IPR005163">
    <property type="entry name" value="Tri_helical_YiiM-like"/>
</dbReference>
<dbReference type="Proteomes" id="UP000593802">
    <property type="component" value="Chromosome"/>
</dbReference>
<dbReference type="PROSITE" id="PS51340">
    <property type="entry name" value="MOSC"/>
    <property type="match status" value="1"/>
</dbReference>
<dbReference type="PANTHER" id="PTHR30212">
    <property type="entry name" value="PROTEIN YIIM"/>
    <property type="match status" value="1"/>
</dbReference>
<evidence type="ECO:0000313" key="3">
    <source>
        <dbReference type="EMBL" id="BCJ86607.1"/>
    </source>
</evidence>
<dbReference type="EMBL" id="AP023366">
    <property type="protein sequence ID" value="BCJ86607.1"/>
    <property type="molecule type" value="Genomic_DNA"/>
</dbReference>
<feature type="coiled-coil region" evidence="1">
    <location>
        <begin position="191"/>
        <end position="218"/>
    </location>
</feature>
<dbReference type="Pfam" id="PF03475">
    <property type="entry name" value="YiiM_3-alpha"/>
    <property type="match status" value="1"/>
</dbReference>
<dbReference type="PANTHER" id="PTHR30212:SF4">
    <property type="entry name" value="MOSC DOMAIN-CONTAINING PROTEIN"/>
    <property type="match status" value="1"/>
</dbReference>
<dbReference type="Pfam" id="PF03473">
    <property type="entry name" value="MOSC"/>
    <property type="match status" value="1"/>
</dbReference>
<keyword evidence="1" id="KW-0175">Coiled coil</keyword>
<name>A0A7I8D9C8_9BACL</name>